<dbReference type="GO" id="GO:0009103">
    <property type="term" value="P:lipopolysaccharide biosynthetic process"/>
    <property type="evidence" value="ECO:0007669"/>
    <property type="project" value="TreeGrafter"/>
</dbReference>
<name>A0A382R9X0_9ZZZZ</name>
<evidence type="ECO:0008006" key="5">
    <source>
        <dbReference type="Google" id="ProtNLM"/>
    </source>
</evidence>
<evidence type="ECO:0000313" key="4">
    <source>
        <dbReference type="EMBL" id="SVC94012.1"/>
    </source>
</evidence>
<feature type="non-terminal residue" evidence="4">
    <location>
        <position position="323"/>
    </location>
</feature>
<dbReference type="CDD" id="cd03809">
    <property type="entry name" value="GT4_MtfB-like"/>
    <property type="match status" value="1"/>
</dbReference>
<feature type="domain" description="Glycosyltransferase subfamily 4-like N-terminal" evidence="3">
    <location>
        <begin position="35"/>
        <end position="172"/>
    </location>
</feature>
<accession>A0A382R9X0</accession>
<dbReference type="GO" id="GO:0016757">
    <property type="term" value="F:glycosyltransferase activity"/>
    <property type="evidence" value="ECO:0007669"/>
    <property type="project" value="InterPro"/>
</dbReference>
<evidence type="ECO:0000259" key="2">
    <source>
        <dbReference type="Pfam" id="PF00534"/>
    </source>
</evidence>
<dbReference type="Pfam" id="PF00534">
    <property type="entry name" value="Glycos_transf_1"/>
    <property type="match status" value="1"/>
</dbReference>
<feature type="non-terminal residue" evidence="4">
    <location>
        <position position="1"/>
    </location>
</feature>
<dbReference type="PANTHER" id="PTHR46401">
    <property type="entry name" value="GLYCOSYLTRANSFERASE WBBK-RELATED"/>
    <property type="match status" value="1"/>
</dbReference>
<proteinExistence type="predicted"/>
<evidence type="ECO:0000256" key="1">
    <source>
        <dbReference type="ARBA" id="ARBA00022679"/>
    </source>
</evidence>
<reference evidence="4" key="1">
    <citation type="submission" date="2018-05" db="EMBL/GenBank/DDBJ databases">
        <authorList>
            <person name="Lanie J.A."/>
            <person name="Ng W.-L."/>
            <person name="Kazmierczak K.M."/>
            <person name="Andrzejewski T.M."/>
            <person name="Davidsen T.M."/>
            <person name="Wayne K.J."/>
            <person name="Tettelin H."/>
            <person name="Glass J.I."/>
            <person name="Rusch D."/>
            <person name="Podicherti R."/>
            <person name="Tsui H.-C.T."/>
            <person name="Winkler M.E."/>
        </authorList>
    </citation>
    <scope>NUCLEOTIDE SEQUENCE</scope>
</reference>
<dbReference type="InterPro" id="IPR028098">
    <property type="entry name" value="Glyco_trans_4-like_N"/>
</dbReference>
<gene>
    <name evidence="4" type="ORF">METZ01_LOCUS346866</name>
</gene>
<organism evidence="4">
    <name type="scientific">marine metagenome</name>
    <dbReference type="NCBI Taxonomy" id="408172"/>
    <lineage>
        <taxon>unclassified sequences</taxon>
        <taxon>metagenomes</taxon>
        <taxon>ecological metagenomes</taxon>
    </lineage>
</organism>
<dbReference type="InterPro" id="IPR001296">
    <property type="entry name" value="Glyco_trans_1"/>
</dbReference>
<dbReference type="Pfam" id="PF13439">
    <property type="entry name" value="Glyco_transf_4"/>
    <property type="match status" value="1"/>
</dbReference>
<protein>
    <recommendedName>
        <fullName evidence="5">Glycosyltransferase subfamily 4-like N-terminal domain-containing protein</fullName>
    </recommendedName>
</protein>
<dbReference type="Gene3D" id="3.40.50.2000">
    <property type="entry name" value="Glycogen Phosphorylase B"/>
    <property type="match status" value="2"/>
</dbReference>
<dbReference type="AlphaFoldDB" id="A0A382R9X0"/>
<dbReference type="EMBL" id="UINC01119880">
    <property type="protein sequence ID" value="SVC94012.1"/>
    <property type="molecule type" value="Genomic_DNA"/>
</dbReference>
<dbReference type="SUPFAM" id="SSF53756">
    <property type="entry name" value="UDP-Glycosyltransferase/glycogen phosphorylase"/>
    <property type="match status" value="1"/>
</dbReference>
<evidence type="ECO:0000259" key="3">
    <source>
        <dbReference type="Pfam" id="PF13439"/>
    </source>
</evidence>
<keyword evidence="1" id="KW-0808">Transferase</keyword>
<feature type="domain" description="Glycosyl transferase family 1" evidence="2">
    <location>
        <begin position="187"/>
        <end position="323"/>
    </location>
</feature>
<dbReference type="PANTHER" id="PTHR46401:SF2">
    <property type="entry name" value="GLYCOSYLTRANSFERASE WBBK-RELATED"/>
    <property type="match status" value="1"/>
</dbReference>
<sequence length="323" mass="35736">RPALRSRTGVGEWVHSLVSALAEINSADLGLRPPDLTVFSSSWKDRLLVRDLPKAVHSLDRHIPVSILNYFWHQFNWPPVEFLTRSRFDVVHSPHPLLIPSKHAAQVVTIHDLDFLDHPERTDAEVQRDYPKLVQRHALRADQVVVPSQHTAAEVEKRLGVNPEAITLCPNGAPRWPARKELPPNGHILFVGSITPRKNIGVLLDAYSALLGRRRDLPSLVLAGPPGPRNSKWLKLIESPPFNGRVKCTGYLDRTELKKYYDNALVLVLPSLNEGFGLPALEAMTVGVPVVASNRGALPEIVGESGLLVDPTRPSDLASAVEQ</sequence>